<sequence length="387" mass="44388">MASAIKRLWDVLERHAHDEWEQFAVDPEVILIARNHVKSIGLEGLEDLIDTSSPPSLLDDHKRNRRGFANPKSILRTQTSGPRDNSQNVDFAMNYEFYTARSLLAVPQWTGIKLDISSIQEAYHFGKRRRRPVWWLYGAVIQEIETIVRVILWKRYPDHLYAVVRDRYGSDMVATWTSASYPHLVPDTVPGDTLRLRGHLDWPSESLQSAHHRNADSALDPTGPVFVICSTWIEGMAPDILSPMPKIFIHSMRAKRQLKDHYYTSAKARYKDVKVHLVPSFAALHALIQDGILGLHDAVEKPPVQHNAGADTMPEVLASLLKSTFRDYRRRFPAQELTLQKLLRDVAKPLLLYDDLKSITVCEALSLLVHRHLLKEAINKYGQRVYW</sequence>
<protein>
    <submittedName>
        <fullName evidence="1">Uncharacterized protein</fullName>
    </submittedName>
</protein>
<evidence type="ECO:0000313" key="1">
    <source>
        <dbReference type="EMBL" id="TFY55875.1"/>
    </source>
</evidence>
<comment type="caution">
    <text evidence="1">The sequence shown here is derived from an EMBL/GenBank/DDBJ whole genome shotgun (WGS) entry which is preliminary data.</text>
</comment>
<proteinExistence type="predicted"/>
<evidence type="ECO:0000313" key="2">
    <source>
        <dbReference type="Proteomes" id="UP000298390"/>
    </source>
</evidence>
<dbReference type="Proteomes" id="UP000298390">
    <property type="component" value="Unassembled WGS sequence"/>
</dbReference>
<dbReference type="EMBL" id="SEKV01000553">
    <property type="protein sequence ID" value="TFY55875.1"/>
    <property type="molecule type" value="Genomic_DNA"/>
</dbReference>
<accession>A0A4Y9Y0I7</accession>
<name>A0A4Y9Y0I7_9APHY</name>
<dbReference type="AlphaFoldDB" id="A0A4Y9Y0I7"/>
<organism evidence="1 2">
    <name type="scientific">Rhodofomes roseus</name>
    <dbReference type="NCBI Taxonomy" id="34475"/>
    <lineage>
        <taxon>Eukaryota</taxon>
        <taxon>Fungi</taxon>
        <taxon>Dikarya</taxon>
        <taxon>Basidiomycota</taxon>
        <taxon>Agaricomycotina</taxon>
        <taxon>Agaricomycetes</taxon>
        <taxon>Polyporales</taxon>
        <taxon>Rhodofomes</taxon>
    </lineage>
</organism>
<gene>
    <name evidence="1" type="ORF">EVJ58_g7970</name>
</gene>
<reference evidence="1 2" key="1">
    <citation type="submission" date="2019-01" db="EMBL/GenBank/DDBJ databases">
        <title>Genome sequencing of the rare red list fungi Fomitopsis rosea.</title>
        <authorList>
            <person name="Buettner E."/>
            <person name="Kellner H."/>
        </authorList>
    </citation>
    <scope>NUCLEOTIDE SEQUENCE [LARGE SCALE GENOMIC DNA]</scope>
    <source>
        <strain evidence="1 2">DSM 105464</strain>
    </source>
</reference>